<feature type="region of interest" description="Disordered" evidence="1">
    <location>
        <begin position="66"/>
        <end position="97"/>
    </location>
</feature>
<sequence>MSSPTQCGATTAKYQLKELIKALKQPDHFSETEQRDLHKLFEEASQEIHKHVRLEVKHLPTMTKSIGSPIPSTSSKNGSQIPQSLSTIDPHIKKPTINTMEPKDLNKFIKDYELYVARGGQEKADSCVTGTFYRMWKLRSGSSNPSDVLAFIKSITTPANTSQLIRAYEKLS</sequence>
<dbReference type="Proteomes" id="UP001057375">
    <property type="component" value="Unassembled WGS sequence"/>
</dbReference>
<protein>
    <submittedName>
        <fullName evidence="2">Uncharacterized protein</fullName>
    </submittedName>
</protein>
<dbReference type="EMBL" id="BQXS01000210">
    <property type="protein sequence ID" value="GKT28273.1"/>
    <property type="molecule type" value="Genomic_DNA"/>
</dbReference>
<gene>
    <name evidence="2" type="ORF">ADUPG1_000550</name>
</gene>
<organism evidence="2 3">
    <name type="scientific">Aduncisulcus paluster</name>
    <dbReference type="NCBI Taxonomy" id="2918883"/>
    <lineage>
        <taxon>Eukaryota</taxon>
        <taxon>Metamonada</taxon>
        <taxon>Carpediemonas-like organisms</taxon>
        <taxon>Aduncisulcus</taxon>
    </lineage>
</organism>
<feature type="non-terminal residue" evidence="2">
    <location>
        <position position="172"/>
    </location>
</feature>
<keyword evidence="3" id="KW-1185">Reference proteome</keyword>
<feature type="compositionally biased region" description="Polar residues" evidence="1">
    <location>
        <begin position="66"/>
        <end position="87"/>
    </location>
</feature>
<name>A0ABQ5K6R5_9EUKA</name>
<reference evidence="2" key="1">
    <citation type="submission" date="2022-03" db="EMBL/GenBank/DDBJ databases">
        <title>Draft genome sequence of Aduncisulcus paluster, a free-living microaerophilic Fornicata.</title>
        <authorList>
            <person name="Yuyama I."/>
            <person name="Kume K."/>
            <person name="Tamura T."/>
            <person name="Inagaki Y."/>
            <person name="Hashimoto T."/>
        </authorList>
    </citation>
    <scope>NUCLEOTIDE SEQUENCE</scope>
    <source>
        <strain evidence="2">NY0171</strain>
    </source>
</reference>
<comment type="caution">
    <text evidence="2">The sequence shown here is derived from an EMBL/GenBank/DDBJ whole genome shotgun (WGS) entry which is preliminary data.</text>
</comment>
<proteinExistence type="predicted"/>
<accession>A0ABQ5K6R5</accession>
<evidence type="ECO:0000313" key="2">
    <source>
        <dbReference type="EMBL" id="GKT28273.1"/>
    </source>
</evidence>
<evidence type="ECO:0000313" key="3">
    <source>
        <dbReference type="Proteomes" id="UP001057375"/>
    </source>
</evidence>
<evidence type="ECO:0000256" key="1">
    <source>
        <dbReference type="SAM" id="MobiDB-lite"/>
    </source>
</evidence>